<accession>A0ABS6ZEE9</accession>
<keyword evidence="1" id="KW-0732">Signal</keyword>
<feature type="chain" id="PRO_5045206751" description="Secreted protein" evidence="1">
    <location>
        <begin position="27"/>
        <end position="130"/>
    </location>
</feature>
<protein>
    <recommendedName>
        <fullName evidence="4">Secreted protein</fullName>
    </recommendedName>
</protein>
<sequence>MRSIPWPRKTALTGLALAAGASAVLAGGSPAAAHDTNWVCWASAGSTVGCVRVTTSHTKIEVCDTAKNGIGVYAEFYLKNNRSGEIAHDVVSDSNGADPGCGTYRTETGWVITRFRGIERGSTSSPWITA</sequence>
<comment type="caution">
    <text evidence="2">The sequence shown here is derived from an EMBL/GenBank/DDBJ whole genome shotgun (WGS) entry which is preliminary data.</text>
</comment>
<dbReference type="InterPro" id="IPR006311">
    <property type="entry name" value="TAT_signal"/>
</dbReference>
<evidence type="ECO:0000256" key="1">
    <source>
        <dbReference type="SAM" id="SignalP"/>
    </source>
</evidence>
<proteinExistence type="predicted"/>
<name>A0ABS6ZEE9_9ACTN</name>
<dbReference type="EMBL" id="WTFF01000341">
    <property type="protein sequence ID" value="MBW5486101.1"/>
    <property type="molecule type" value="Genomic_DNA"/>
</dbReference>
<keyword evidence="3" id="KW-1185">Reference proteome</keyword>
<evidence type="ECO:0000313" key="2">
    <source>
        <dbReference type="EMBL" id="MBW5486101.1"/>
    </source>
</evidence>
<evidence type="ECO:0008006" key="4">
    <source>
        <dbReference type="Google" id="ProtNLM"/>
    </source>
</evidence>
<evidence type="ECO:0000313" key="3">
    <source>
        <dbReference type="Proteomes" id="UP000812013"/>
    </source>
</evidence>
<dbReference type="Proteomes" id="UP000812013">
    <property type="component" value="Unassembled WGS sequence"/>
</dbReference>
<dbReference type="PROSITE" id="PS51318">
    <property type="entry name" value="TAT"/>
    <property type="match status" value="1"/>
</dbReference>
<dbReference type="RefSeq" id="WP_219671186.1">
    <property type="nucleotide sequence ID" value="NZ_WTFF01000341.1"/>
</dbReference>
<organism evidence="2 3">
    <name type="scientific">Streptomyces bambusae</name>
    <dbReference type="NCBI Taxonomy" id="1550616"/>
    <lineage>
        <taxon>Bacteria</taxon>
        <taxon>Bacillati</taxon>
        <taxon>Actinomycetota</taxon>
        <taxon>Actinomycetes</taxon>
        <taxon>Kitasatosporales</taxon>
        <taxon>Streptomycetaceae</taxon>
        <taxon>Streptomyces</taxon>
    </lineage>
</organism>
<feature type="signal peptide" evidence="1">
    <location>
        <begin position="1"/>
        <end position="26"/>
    </location>
</feature>
<reference evidence="2 3" key="1">
    <citation type="submission" date="2019-12" db="EMBL/GenBank/DDBJ databases">
        <title>Genome sequence of Streptomyces bambusae.</title>
        <authorList>
            <person name="Bansal K."/>
            <person name="Choksket S."/>
            <person name="Korpole S."/>
            <person name="Patil P.B."/>
        </authorList>
    </citation>
    <scope>NUCLEOTIDE SEQUENCE [LARGE SCALE GENOMIC DNA]</scope>
    <source>
        <strain evidence="2 3">SK60</strain>
    </source>
</reference>
<gene>
    <name evidence="2" type="ORF">GPJ59_30630</name>
</gene>